<organism evidence="2 3">
    <name type="scientific">Candidatus Taylorbacteria bacterium RIFCSPHIGHO2_02_49_25</name>
    <dbReference type="NCBI Taxonomy" id="1802305"/>
    <lineage>
        <taxon>Bacteria</taxon>
        <taxon>Candidatus Tayloriibacteriota</taxon>
    </lineage>
</organism>
<dbReference type="PANTHER" id="PTHR43591:SF24">
    <property type="entry name" value="2-METHOXY-6-POLYPRENYL-1,4-BENZOQUINOL METHYLASE, MITOCHONDRIAL"/>
    <property type="match status" value="1"/>
</dbReference>
<dbReference type="InterPro" id="IPR025714">
    <property type="entry name" value="Methyltranfer_dom"/>
</dbReference>
<accession>A0A1G2MDG3</accession>
<dbReference type="PANTHER" id="PTHR43591">
    <property type="entry name" value="METHYLTRANSFERASE"/>
    <property type="match status" value="1"/>
</dbReference>
<gene>
    <name evidence="2" type="ORF">A2W52_03085</name>
</gene>
<evidence type="ECO:0000313" key="2">
    <source>
        <dbReference type="EMBL" id="OHA21062.1"/>
    </source>
</evidence>
<reference evidence="2 3" key="1">
    <citation type="journal article" date="2016" name="Nat. Commun.">
        <title>Thousands of microbial genomes shed light on interconnected biogeochemical processes in an aquifer system.</title>
        <authorList>
            <person name="Anantharaman K."/>
            <person name="Brown C.T."/>
            <person name="Hug L.A."/>
            <person name="Sharon I."/>
            <person name="Castelle C.J."/>
            <person name="Probst A.J."/>
            <person name="Thomas B.C."/>
            <person name="Singh A."/>
            <person name="Wilkins M.J."/>
            <person name="Karaoz U."/>
            <person name="Brodie E.L."/>
            <person name="Williams K.H."/>
            <person name="Hubbard S.S."/>
            <person name="Banfield J.F."/>
        </authorList>
    </citation>
    <scope>NUCLEOTIDE SEQUENCE [LARGE SCALE GENOMIC DNA]</scope>
</reference>
<evidence type="ECO:0000259" key="1">
    <source>
        <dbReference type="Pfam" id="PF13847"/>
    </source>
</evidence>
<proteinExistence type="predicted"/>
<feature type="domain" description="Methyltransferase" evidence="1">
    <location>
        <begin position="15"/>
        <end position="127"/>
    </location>
</feature>
<comment type="caution">
    <text evidence="2">The sequence shown here is derived from an EMBL/GenBank/DDBJ whole genome shotgun (WGS) entry which is preliminary data.</text>
</comment>
<dbReference type="CDD" id="cd02440">
    <property type="entry name" value="AdoMet_MTases"/>
    <property type="match status" value="1"/>
</dbReference>
<protein>
    <recommendedName>
        <fullName evidence="1">Methyltransferase domain-containing protein</fullName>
    </recommendedName>
</protein>
<dbReference type="GO" id="GO:0008168">
    <property type="term" value="F:methyltransferase activity"/>
    <property type="evidence" value="ECO:0007669"/>
    <property type="project" value="TreeGrafter"/>
</dbReference>
<dbReference type="AlphaFoldDB" id="A0A1G2MDG3"/>
<sequence>MFSDPAQCIEQFDLQSGSRVADLGAGTGAFSIPAAKAVGEAGKVYAVEIQKGLLDRLKNEARAARAGNVEALWGDVERVHGTHLSDASVDACVASNVLFQVEDKDGFVTEVKRILRPGGKLLLIDWSDSFSNIGPHKDHVMAEADARALFEKAGFRFVKQINAGEHHYGLILKKVLSR</sequence>
<dbReference type="Pfam" id="PF13847">
    <property type="entry name" value="Methyltransf_31"/>
    <property type="match status" value="1"/>
</dbReference>
<evidence type="ECO:0000313" key="3">
    <source>
        <dbReference type="Proteomes" id="UP000176493"/>
    </source>
</evidence>
<dbReference type="EMBL" id="MHRJ01000053">
    <property type="protein sequence ID" value="OHA21062.1"/>
    <property type="molecule type" value="Genomic_DNA"/>
</dbReference>
<dbReference type="Gene3D" id="3.40.50.150">
    <property type="entry name" value="Vaccinia Virus protein VP39"/>
    <property type="match status" value="1"/>
</dbReference>
<name>A0A1G2MDG3_9BACT</name>
<dbReference type="InterPro" id="IPR029063">
    <property type="entry name" value="SAM-dependent_MTases_sf"/>
</dbReference>
<dbReference type="SUPFAM" id="SSF53335">
    <property type="entry name" value="S-adenosyl-L-methionine-dependent methyltransferases"/>
    <property type="match status" value="1"/>
</dbReference>
<dbReference type="Proteomes" id="UP000176493">
    <property type="component" value="Unassembled WGS sequence"/>
</dbReference>